<protein>
    <submittedName>
        <fullName evidence="5">Uncharacterized protein</fullName>
    </submittedName>
</protein>
<evidence type="ECO:0000313" key="6">
    <source>
        <dbReference type="Proteomes" id="UP001610444"/>
    </source>
</evidence>
<keyword evidence="3" id="KW-0808">Transferase</keyword>
<evidence type="ECO:0000256" key="2">
    <source>
        <dbReference type="ARBA" id="ARBA00009861"/>
    </source>
</evidence>
<dbReference type="RefSeq" id="XP_070898551.1">
    <property type="nucleotide sequence ID" value="XM_071045808.1"/>
</dbReference>
<gene>
    <name evidence="5" type="ORF">BJX68DRAFT_267360</name>
</gene>
<dbReference type="InterPro" id="IPR023213">
    <property type="entry name" value="CAT-like_dom_sf"/>
</dbReference>
<name>A0ABR4K9Q6_9EURO</name>
<dbReference type="Proteomes" id="UP001610444">
    <property type="component" value="Unassembled WGS sequence"/>
</dbReference>
<evidence type="ECO:0000256" key="1">
    <source>
        <dbReference type="ARBA" id="ARBA00005179"/>
    </source>
</evidence>
<sequence length="471" mass="54270">MEIIPVALPDQLKPINTIRTRTCFILDKRLDENILKNALNELIRTHWRKLGARLRARPKDKRLEYHLPETFEEQYVLFSWSSKEDEKSFWDIASSLDVPDCKGVTFLPPVDVIEDAFIPSTWPTSRKDEPPDAPLLYVHLTFATDATVIATSLPHTVADQYGLGNVMKAWLGLVEGKIPPPMVGHSNDVLPKSKPYNEFPRNVIFRKGRMRVRRRMEHFLVILGLIPDIVKYKEESGHIVFFPRRLIRSLQERHQHVLRDTYGPDTTISEGDILTAIITKFSRIYDRKPRKIALSQSINLRGRHPDLPIGECDGFIHNSLHYATAHFRIDACTPVREIAYRNRQAIIQAMREEDIDIGMSVTREMVRRGQPIHICEPFERFYSISNWCGAWKGLDFRGAIAVKEHGQEECALLDVDMLVVGQGNKRGAPRRFRTSIMCKTSEGFYCDFSAPPKGIELIRAYLEKDPLLERF</sequence>
<keyword evidence="4" id="KW-0012">Acyltransferase</keyword>
<reference evidence="5 6" key="1">
    <citation type="submission" date="2024-07" db="EMBL/GenBank/DDBJ databases">
        <title>Section-level genome sequencing and comparative genomics of Aspergillus sections Usti and Cavernicolus.</title>
        <authorList>
            <consortium name="Lawrence Berkeley National Laboratory"/>
            <person name="Nybo J.L."/>
            <person name="Vesth T.C."/>
            <person name="Theobald S."/>
            <person name="Frisvad J.C."/>
            <person name="Larsen T.O."/>
            <person name="Kjaerboelling I."/>
            <person name="Rothschild-Mancinelli K."/>
            <person name="Lyhne E.K."/>
            <person name="Kogle M.E."/>
            <person name="Barry K."/>
            <person name="Clum A."/>
            <person name="Na H."/>
            <person name="Ledsgaard L."/>
            <person name="Lin J."/>
            <person name="Lipzen A."/>
            <person name="Kuo A."/>
            <person name="Riley R."/>
            <person name="Mondo S."/>
            <person name="LaButti K."/>
            <person name="Haridas S."/>
            <person name="Pangalinan J."/>
            <person name="Salamov A.A."/>
            <person name="Simmons B.A."/>
            <person name="Magnuson J.K."/>
            <person name="Chen J."/>
            <person name="Drula E."/>
            <person name="Henrissat B."/>
            <person name="Wiebenga A."/>
            <person name="Lubbers R.J."/>
            <person name="Gomes A.C."/>
            <person name="Macurrencykelacurrency M.R."/>
            <person name="Stajich J."/>
            <person name="Grigoriev I.V."/>
            <person name="Mortensen U.H."/>
            <person name="De vries R.P."/>
            <person name="Baker S.E."/>
            <person name="Andersen M.R."/>
        </authorList>
    </citation>
    <scope>NUCLEOTIDE SEQUENCE [LARGE SCALE GENOMIC DNA]</scope>
    <source>
        <strain evidence="5 6">CBS 756.74</strain>
    </source>
</reference>
<organism evidence="5 6">
    <name type="scientific">Aspergillus pseudodeflectus</name>
    <dbReference type="NCBI Taxonomy" id="176178"/>
    <lineage>
        <taxon>Eukaryota</taxon>
        <taxon>Fungi</taxon>
        <taxon>Dikarya</taxon>
        <taxon>Ascomycota</taxon>
        <taxon>Pezizomycotina</taxon>
        <taxon>Eurotiomycetes</taxon>
        <taxon>Eurotiomycetidae</taxon>
        <taxon>Eurotiales</taxon>
        <taxon>Aspergillaceae</taxon>
        <taxon>Aspergillus</taxon>
        <taxon>Aspergillus subgen. Nidulantes</taxon>
    </lineage>
</organism>
<dbReference type="Gene3D" id="3.30.559.10">
    <property type="entry name" value="Chloramphenicol acetyltransferase-like domain"/>
    <property type="match status" value="2"/>
</dbReference>
<comment type="caution">
    <text evidence="5">The sequence shown here is derived from an EMBL/GenBank/DDBJ whole genome shotgun (WGS) entry which is preliminary data.</text>
</comment>
<dbReference type="GeneID" id="98160972"/>
<evidence type="ECO:0000313" key="5">
    <source>
        <dbReference type="EMBL" id="KAL2849016.1"/>
    </source>
</evidence>
<dbReference type="EMBL" id="JBFXLR010000024">
    <property type="protein sequence ID" value="KAL2849016.1"/>
    <property type="molecule type" value="Genomic_DNA"/>
</dbReference>
<accession>A0ABR4K9Q6</accession>
<evidence type="ECO:0000256" key="4">
    <source>
        <dbReference type="ARBA" id="ARBA00023315"/>
    </source>
</evidence>
<dbReference type="InterPro" id="IPR051283">
    <property type="entry name" value="Sec_Metabolite_Acyltrans"/>
</dbReference>
<dbReference type="PANTHER" id="PTHR31896">
    <property type="entry name" value="FAMILY REGULATORY PROTEIN, PUTATIVE (AFU_ORTHOLOGUE AFUA_3G14730)-RELATED"/>
    <property type="match status" value="1"/>
</dbReference>
<comment type="pathway">
    <text evidence="1">Secondary metabolite biosynthesis.</text>
</comment>
<evidence type="ECO:0000256" key="3">
    <source>
        <dbReference type="ARBA" id="ARBA00022679"/>
    </source>
</evidence>
<dbReference type="PANTHER" id="PTHR31896:SF69">
    <property type="entry name" value="FAMILY REGULATORY PROTEIN, PUTATIVE (AFU_ORTHOLOGUE AFUA_3G14730)-RELATED"/>
    <property type="match status" value="1"/>
</dbReference>
<comment type="similarity">
    <text evidence="2">Belongs to the plant acyltransferase family.</text>
</comment>
<keyword evidence="6" id="KW-1185">Reference proteome</keyword>
<proteinExistence type="inferred from homology"/>